<dbReference type="ExpressionAtlas" id="U4PS75">
    <property type="expression patterns" value="baseline and differential"/>
</dbReference>
<protein>
    <submittedName>
        <fullName evidence="1">RPAP1_N domain-containing protein</fullName>
    </submittedName>
</protein>
<reference evidence="1 2" key="1">
    <citation type="journal article" date="1998" name="Science">
        <title>Genome sequence of the nematode C. elegans: a platform for investigating biology.</title>
        <authorList>
            <consortium name="The C. elegans sequencing consortium"/>
            <person name="Sulson J.E."/>
            <person name="Waterston R."/>
        </authorList>
    </citation>
    <scope>NUCLEOTIDE SEQUENCE [LARGE SCALE GENOMIC DNA]</scope>
    <source>
        <strain evidence="1 2">Bristol N2</strain>
    </source>
</reference>
<dbReference type="OrthoDB" id="5853122at2759"/>
<dbReference type="AGR" id="WB:WBGene00004824"/>
<evidence type="ECO:0000313" key="3">
    <source>
        <dbReference type="WormBase" id="F56B3.4c"/>
    </source>
</evidence>
<dbReference type="SMR" id="U4PS75"/>
<keyword evidence="2" id="KW-1185">Reference proteome</keyword>
<dbReference type="HOGENOM" id="CLU_156768_0_0_1"/>
<sequence length="102" mass="11869">MTLSTSSQSCRDLLGAIKTQILERETVIYEQHYVQYCSLLGAYVTAIRDDLITRERNQMMFEIAAFEIGKFLEKQKNDTGKQKEFQILVEIIRKSIGEKLNF</sequence>
<name>U4PS75_CAEEL</name>
<dbReference type="PeptideAtlas" id="U4PS75"/>
<evidence type="ECO:0000313" key="2">
    <source>
        <dbReference type="Proteomes" id="UP000001940"/>
    </source>
</evidence>
<dbReference type="Bgee" id="WBGene00004824">
    <property type="expression patterns" value="Expressed in germ line (C elegans) and 4 other cell types or tissues"/>
</dbReference>
<dbReference type="AlphaFoldDB" id="U4PS75"/>
<gene>
    <name evidence="1" type="ORF">CELE_F56B3.4</name>
    <name evidence="1 3" type="ORF">F56B3.4</name>
</gene>
<accession>U4PS75</accession>
<organism evidence="1 2">
    <name type="scientific">Caenorhabditis elegans</name>
    <dbReference type="NCBI Taxonomy" id="6239"/>
    <lineage>
        <taxon>Eukaryota</taxon>
        <taxon>Metazoa</taxon>
        <taxon>Ecdysozoa</taxon>
        <taxon>Nematoda</taxon>
        <taxon>Chromadorea</taxon>
        <taxon>Rhabditida</taxon>
        <taxon>Rhabditina</taxon>
        <taxon>Rhabditomorpha</taxon>
        <taxon>Rhabditoidea</taxon>
        <taxon>Rhabditidae</taxon>
        <taxon>Peloderinae</taxon>
        <taxon>Caenorhabditis</taxon>
    </lineage>
</organism>
<proteinExistence type="predicted"/>
<dbReference type="WormBase" id="F56B3.4c">
    <property type="protein sequence ID" value="CE48783"/>
    <property type="gene ID" value="WBGene00004824"/>
</dbReference>
<dbReference type="EMBL" id="BX284604">
    <property type="protein sequence ID" value="CDH93443.1"/>
    <property type="molecule type" value="Genomic_DNA"/>
</dbReference>
<evidence type="ECO:0000313" key="1">
    <source>
        <dbReference type="EMBL" id="CDH93443.1"/>
    </source>
</evidence>
<dbReference type="Proteomes" id="UP000001940">
    <property type="component" value="Chromosome IV"/>
</dbReference>